<feature type="compositionally biased region" description="Polar residues" evidence="2">
    <location>
        <begin position="100"/>
        <end position="118"/>
    </location>
</feature>
<dbReference type="GO" id="GO:0003676">
    <property type="term" value="F:nucleic acid binding"/>
    <property type="evidence" value="ECO:0007669"/>
    <property type="project" value="InterPro"/>
</dbReference>
<name>A0A368F6S4_ANCCA</name>
<proteinExistence type="predicted"/>
<comment type="caution">
    <text evidence="4">The sequence shown here is derived from an EMBL/GenBank/DDBJ whole genome shotgun (WGS) entry which is preliminary data.</text>
</comment>
<dbReference type="SMART" id="SM00343">
    <property type="entry name" value="ZnF_C2HC"/>
    <property type="match status" value="1"/>
</dbReference>
<evidence type="ECO:0000259" key="3">
    <source>
        <dbReference type="PROSITE" id="PS50158"/>
    </source>
</evidence>
<dbReference type="PROSITE" id="PS50158">
    <property type="entry name" value="ZF_CCHC"/>
    <property type="match status" value="1"/>
</dbReference>
<keyword evidence="1" id="KW-0479">Metal-binding</keyword>
<dbReference type="AlphaFoldDB" id="A0A368F6S4"/>
<feature type="region of interest" description="Disordered" evidence="2">
    <location>
        <begin position="69"/>
        <end position="140"/>
    </location>
</feature>
<evidence type="ECO:0000313" key="5">
    <source>
        <dbReference type="Proteomes" id="UP000252519"/>
    </source>
</evidence>
<dbReference type="Proteomes" id="UP000252519">
    <property type="component" value="Unassembled WGS sequence"/>
</dbReference>
<organism evidence="4 5">
    <name type="scientific">Ancylostoma caninum</name>
    <name type="common">Dog hookworm</name>
    <dbReference type="NCBI Taxonomy" id="29170"/>
    <lineage>
        <taxon>Eukaryota</taxon>
        <taxon>Metazoa</taxon>
        <taxon>Ecdysozoa</taxon>
        <taxon>Nematoda</taxon>
        <taxon>Chromadorea</taxon>
        <taxon>Rhabditida</taxon>
        <taxon>Rhabditina</taxon>
        <taxon>Rhabditomorpha</taxon>
        <taxon>Strongyloidea</taxon>
        <taxon>Ancylostomatidae</taxon>
        <taxon>Ancylostomatinae</taxon>
        <taxon>Ancylostoma</taxon>
    </lineage>
</organism>
<dbReference type="SUPFAM" id="SSF57756">
    <property type="entry name" value="Retrovirus zinc finger-like domains"/>
    <property type="match status" value="1"/>
</dbReference>
<dbReference type="GO" id="GO:0008270">
    <property type="term" value="F:zinc ion binding"/>
    <property type="evidence" value="ECO:0007669"/>
    <property type="project" value="UniProtKB-KW"/>
</dbReference>
<evidence type="ECO:0000256" key="2">
    <source>
        <dbReference type="SAM" id="MobiDB-lite"/>
    </source>
</evidence>
<dbReference type="InterPro" id="IPR001878">
    <property type="entry name" value="Znf_CCHC"/>
</dbReference>
<accession>A0A368F6S4</accession>
<dbReference type="Gene3D" id="4.10.60.10">
    <property type="entry name" value="Zinc finger, CCHC-type"/>
    <property type="match status" value="1"/>
</dbReference>
<dbReference type="InterPro" id="IPR036875">
    <property type="entry name" value="Znf_CCHC_sf"/>
</dbReference>
<feature type="domain" description="CCHC-type" evidence="3">
    <location>
        <begin position="91"/>
        <end position="104"/>
    </location>
</feature>
<evidence type="ECO:0000313" key="4">
    <source>
        <dbReference type="EMBL" id="RCN27796.1"/>
    </source>
</evidence>
<feature type="compositionally biased region" description="Basic and acidic residues" evidence="2">
    <location>
        <begin position="70"/>
        <end position="83"/>
    </location>
</feature>
<sequence length="140" mass="15393">MWHGYNIKPVTRSRTHSSDSGTDAQPPHGPTAVVKMTARLPRTLTDLADTDPVHGKDAKPLRDAAAQAIHEPRGRPQFRRPEQPRSQPTTCFNCEGQGHISRQCSSPSATIQGNTGTPPSFPFHNRSPRFHGSTRAPRNN</sequence>
<feature type="region of interest" description="Disordered" evidence="2">
    <location>
        <begin position="1"/>
        <end position="32"/>
    </location>
</feature>
<gene>
    <name evidence="4" type="ORF">ANCCAN_26468</name>
</gene>
<keyword evidence="5" id="KW-1185">Reference proteome</keyword>
<protein>
    <submittedName>
        <fullName evidence="4">Zinc knuckle</fullName>
    </submittedName>
</protein>
<keyword evidence="1" id="KW-0863">Zinc-finger</keyword>
<dbReference type="Pfam" id="PF00098">
    <property type="entry name" value="zf-CCHC"/>
    <property type="match status" value="1"/>
</dbReference>
<evidence type="ECO:0000256" key="1">
    <source>
        <dbReference type="PROSITE-ProRule" id="PRU00047"/>
    </source>
</evidence>
<dbReference type="EMBL" id="JOJR01003486">
    <property type="protein sequence ID" value="RCN27796.1"/>
    <property type="molecule type" value="Genomic_DNA"/>
</dbReference>
<dbReference type="OrthoDB" id="3863715at2759"/>
<dbReference type="GO" id="GO:0019899">
    <property type="term" value="F:enzyme binding"/>
    <property type="evidence" value="ECO:0007669"/>
    <property type="project" value="UniProtKB-ARBA"/>
</dbReference>
<keyword evidence="1" id="KW-0862">Zinc</keyword>
<reference evidence="4 5" key="1">
    <citation type="submission" date="2014-10" db="EMBL/GenBank/DDBJ databases">
        <title>Draft genome of the hookworm Ancylostoma caninum.</title>
        <authorList>
            <person name="Mitreva M."/>
        </authorList>
    </citation>
    <scope>NUCLEOTIDE SEQUENCE [LARGE SCALE GENOMIC DNA]</scope>
    <source>
        <strain evidence="4 5">Baltimore</strain>
    </source>
</reference>
<dbReference type="GO" id="GO:0005737">
    <property type="term" value="C:cytoplasm"/>
    <property type="evidence" value="ECO:0007669"/>
    <property type="project" value="UniProtKB-ARBA"/>
</dbReference>